<gene>
    <name evidence="1" type="ORF">GCM10011517_26490</name>
</gene>
<evidence type="ECO:0000313" key="1">
    <source>
        <dbReference type="EMBL" id="GGE57408.1"/>
    </source>
</evidence>
<sequence>MQAGKERDLFDKGTLLVPLRATELARSLASAYVVSNTPVGHDGDDKTHEGVTIGFRTHLPRWADRSSEGDPLVVLKVEATGEEVETNVPGCVRFKSPLRITGVSCASFETKDLMQDFVATYLSFPDIPENLVKLEVSEIPRLEKDAAGESVLELGTPSLEALSRDTMDGLAGWCRVLVENMNKGEFDQEISGIVSRGCKGPEVTWSWKRLAENALEELDSDAKQADKVIWGELVSLLLKHRSERGFDRRAVLQQLEMELSREGEIDENTSRWISVSRDIAAARRDMAPLSDEGSVGQRAALAIFVAQDPRGIDGLGAGRRVAFLAKLFAGAFQGISRAAGELKNDPAQLDAALEIAERIPAGQTSELEIGSRSYDSDLRSSDDIILNGSVIGRRVSEPTPYRIMLRARAMETNQKILPERETGRLRIVSRDGDKVKIYLEDEPGSILSNPLVRFWTPLQKVTARSPSAKKLKEILAESWRTGCAVGIYEVDGTQMLCCYVVILTNTLDREEFEHHVASLRSFAEAF</sequence>
<dbReference type="EMBL" id="BMKN01000002">
    <property type="protein sequence ID" value="GGE57408.1"/>
    <property type="molecule type" value="Genomic_DNA"/>
</dbReference>
<protein>
    <submittedName>
        <fullName evidence="1">Uncharacterized protein</fullName>
    </submittedName>
</protein>
<reference evidence="1" key="2">
    <citation type="submission" date="2020-09" db="EMBL/GenBank/DDBJ databases">
        <authorList>
            <person name="Sun Q."/>
            <person name="Zhou Y."/>
        </authorList>
    </citation>
    <scope>NUCLEOTIDE SEQUENCE</scope>
    <source>
        <strain evidence="1">CGMCC 1.16012</strain>
    </source>
</reference>
<keyword evidence="2" id="KW-1185">Reference proteome</keyword>
<proteinExistence type="predicted"/>
<name>A0A917AJG3_9RHOB</name>
<dbReference type="AlphaFoldDB" id="A0A917AJG3"/>
<reference evidence="1" key="1">
    <citation type="journal article" date="2014" name="Int. J. Syst. Evol. Microbiol.">
        <title>Complete genome sequence of Corynebacterium casei LMG S-19264T (=DSM 44701T), isolated from a smear-ripened cheese.</title>
        <authorList>
            <consortium name="US DOE Joint Genome Institute (JGI-PGF)"/>
            <person name="Walter F."/>
            <person name="Albersmeier A."/>
            <person name="Kalinowski J."/>
            <person name="Ruckert C."/>
        </authorList>
    </citation>
    <scope>NUCLEOTIDE SEQUENCE</scope>
    <source>
        <strain evidence="1">CGMCC 1.16012</strain>
    </source>
</reference>
<comment type="caution">
    <text evidence="1">The sequence shown here is derived from an EMBL/GenBank/DDBJ whole genome shotgun (WGS) entry which is preliminary data.</text>
</comment>
<evidence type="ECO:0000313" key="2">
    <source>
        <dbReference type="Proteomes" id="UP000606730"/>
    </source>
</evidence>
<organism evidence="1 2">
    <name type="scientific">Actibacterium pelagium</name>
    <dbReference type="NCBI Taxonomy" id="2029103"/>
    <lineage>
        <taxon>Bacteria</taxon>
        <taxon>Pseudomonadati</taxon>
        <taxon>Pseudomonadota</taxon>
        <taxon>Alphaproteobacteria</taxon>
        <taxon>Rhodobacterales</taxon>
        <taxon>Roseobacteraceae</taxon>
        <taxon>Actibacterium</taxon>
    </lineage>
</organism>
<dbReference type="Proteomes" id="UP000606730">
    <property type="component" value="Unassembled WGS sequence"/>
</dbReference>
<accession>A0A917AJG3</accession>